<name>A0A1H3RZW3_9PSEU</name>
<evidence type="ECO:0000313" key="3">
    <source>
        <dbReference type="EMBL" id="SDZ30918.1"/>
    </source>
</evidence>
<evidence type="ECO:0000259" key="2">
    <source>
        <dbReference type="Pfam" id="PF05729"/>
    </source>
</evidence>
<dbReference type="Gene3D" id="3.40.50.300">
    <property type="entry name" value="P-loop containing nucleotide triphosphate hydrolases"/>
    <property type="match status" value="1"/>
</dbReference>
<dbReference type="EMBL" id="FNON01000012">
    <property type="protein sequence ID" value="SDZ30918.1"/>
    <property type="molecule type" value="Genomic_DNA"/>
</dbReference>
<dbReference type="InterPro" id="IPR007111">
    <property type="entry name" value="NACHT_NTPase"/>
</dbReference>
<evidence type="ECO:0000256" key="1">
    <source>
        <dbReference type="SAM" id="Phobius"/>
    </source>
</evidence>
<gene>
    <name evidence="3" type="ORF">SAMN05421504_112110</name>
</gene>
<feature type="domain" description="NACHT" evidence="2">
    <location>
        <begin position="144"/>
        <end position="302"/>
    </location>
</feature>
<dbReference type="InterPro" id="IPR027417">
    <property type="entry name" value="P-loop_NTPase"/>
</dbReference>
<keyword evidence="1" id="KW-0812">Transmembrane</keyword>
<feature type="transmembrane region" description="Helical" evidence="1">
    <location>
        <begin position="28"/>
        <end position="49"/>
    </location>
</feature>
<accession>A0A1H3RZW3</accession>
<dbReference type="STRING" id="589385.SAMN05421504_112110"/>
<dbReference type="AlphaFoldDB" id="A0A1H3RZW3"/>
<keyword evidence="1" id="KW-1133">Transmembrane helix</keyword>
<sequence length="716" mass="77231">MTAGLLLVAGGLAVVAMAWRGDNGLQTAANLAQVVSVVFAVPALVALFWQLRRPPAPATSPASRLDAAKEVLADAVAAQWRDEALLRSLDDPDPMPIQWQVTARGEIMDNPVGISTEPLMLFTAASDEIAELVDRFRALRRPRLVILGAAGTGKTTLAVQLVRQLLTTRKPEDPVPVLVSVAGWDTVTHPRLHQWISTRLAQDYPALRAPELGSGMAGELTVRAQVLPVLDGLDELPEHTRADVIAALNRSLGGDDQLVLTSRTEEFADAVRAVGDVVTSALVVEPDPLTPAAAAGYLRRCLPSVPSPSWELVLRELRAGDPGSALALTTRTALGLWLVRAVYLTPDADPATLLDTAEFPSGDDLRAHLFDHLVDALIATRTPSDNPDDLFRPRHRHDPEQVQNWLRYLAAYLTRDVGTRDFAWWKLARYTGAVTRRTRLRIGLAFGVSVGAVIGLAFGWPQGIMFSRWLGLTVGFGAGGLVAAVVTFTVWDSAARWPDDQPGFADLRLRGRIGRLVAMVLGTAWGASKIMVIGSLLLLGLRESFELGTSLAFSGLVIVFFVGLVGWVAFRLTTGVIRWAETPSQLKRSGTPWESWRRDRNLTVVRFAAGVLVGGGSAGLLFEASAMASVGFEAATVLVCSIAAVIFGLAAGLLAVFTGDHRAWPAYLVATHRLAGEGLLPRDLMSFLDDAHRIGLLRAVGPLYQFRHAEFQDHLA</sequence>
<reference evidence="3 4" key="1">
    <citation type="submission" date="2016-10" db="EMBL/GenBank/DDBJ databases">
        <authorList>
            <person name="de Groot N.N."/>
        </authorList>
    </citation>
    <scope>NUCLEOTIDE SEQUENCE [LARGE SCALE GENOMIC DNA]</scope>
    <source>
        <strain evidence="3 4">CPCC 202699</strain>
    </source>
</reference>
<keyword evidence="4" id="KW-1185">Reference proteome</keyword>
<feature type="transmembrane region" description="Helical" evidence="1">
    <location>
        <begin position="604"/>
        <end position="622"/>
    </location>
</feature>
<dbReference type="SUPFAM" id="SSF52540">
    <property type="entry name" value="P-loop containing nucleoside triphosphate hydrolases"/>
    <property type="match status" value="1"/>
</dbReference>
<dbReference type="Pfam" id="PF05729">
    <property type="entry name" value="NACHT"/>
    <property type="match status" value="1"/>
</dbReference>
<protein>
    <submittedName>
        <fullName evidence="3">NACHT domain-containing protein</fullName>
    </submittedName>
</protein>
<evidence type="ECO:0000313" key="4">
    <source>
        <dbReference type="Proteomes" id="UP000199515"/>
    </source>
</evidence>
<feature type="transmembrane region" description="Helical" evidence="1">
    <location>
        <begin position="516"/>
        <end position="539"/>
    </location>
</feature>
<proteinExistence type="predicted"/>
<dbReference type="Proteomes" id="UP000199515">
    <property type="component" value="Unassembled WGS sequence"/>
</dbReference>
<keyword evidence="1" id="KW-0472">Membrane</keyword>
<feature type="transmembrane region" description="Helical" evidence="1">
    <location>
        <begin position="442"/>
        <end position="460"/>
    </location>
</feature>
<feature type="transmembrane region" description="Helical" evidence="1">
    <location>
        <begin position="551"/>
        <end position="570"/>
    </location>
</feature>
<organism evidence="3 4">
    <name type="scientific">Amycolatopsis xylanica</name>
    <dbReference type="NCBI Taxonomy" id="589385"/>
    <lineage>
        <taxon>Bacteria</taxon>
        <taxon>Bacillati</taxon>
        <taxon>Actinomycetota</taxon>
        <taxon>Actinomycetes</taxon>
        <taxon>Pseudonocardiales</taxon>
        <taxon>Pseudonocardiaceae</taxon>
        <taxon>Amycolatopsis</taxon>
    </lineage>
</organism>
<feature type="transmembrane region" description="Helical" evidence="1">
    <location>
        <begin position="466"/>
        <end position="491"/>
    </location>
</feature>
<feature type="transmembrane region" description="Helical" evidence="1">
    <location>
        <begin position="634"/>
        <end position="657"/>
    </location>
</feature>